<organism evidence="2 3">
    <name type="scientific">Komagataeibacter diospyri</name>
    <dbReference type="NCBI Taxonomy" id="1932662"/>
    <lineage>
        <taxon>Bacteria</taxon>
        <taxon>Pseudomonadati</taxon>
        <taxon>Pseudomonadota</taxon>
        <taxon>Alphaproteobacteria</taxon>
        <taxon>Acetobacterales</taxon>
        <taxon>Acetobacteraceae</taxon>
        <taxon>Komagataeibacter</taxon>
    </lineage>
</organism>
<feature type="compositionally biased region" description="Basic and acidic residues" evidence="1">
    <location>
        <begin position="182"/>
        <end position="193"/>
    </location>
</feature>
<keyword evidence="3" id="KW-1185">Reference proteome</keyword>
<feature type="compositionally biased region" description="Basic and acidic residues" evidence="1">
    <location>
        <begin position="47"/>
        <end position="58"/>
    </location>
</feature>
<evidence type="ECO:0000256" key="1">
    <source>
        <dbReference type="SAM" id="MobiDB-lite"/>
    </source>
</evidence>
<comment type="caution">
    <text evidence="2">The sequence shown here is derived from an EMBL/GenBank/DDBJ whole genome shotgun (WGS) entry which is preliminary data.</text>
</comment>
<name>A0A4P5NX45_9PROT</name>
<feature type="region of interest" description="Disordered" evidence="1">
    <location>
        <begin position="1"/>
        <end position="67"/>
    </location>
</feature>
<reference evidence="3" key="1">
    <citation type="submission" date="2017-01" db="EMBL/GenBank/DDBJ databases">
        <title>Komagataeibacter sp. MSKU9 whole genome sequencing project.</title>
        <authorList>
            <person name="Matsutani M."/>
            <person name="Naloka K."/>
            <person name="Theeragool G."/>
            <person name="Yakushi T."/>
            <person name="Matsushita K."/>
        </authorList>
    </citation>
    <scope>NUCLEOTIDE SEQUENCE [LARGE SCALE GENOMIC DNA]</scope>
    <source>
        <strain evidence="3">MSKU9</strain>
    </source>
</reference>
<evidence type="ECO:0000313" key="3">
    <source>
        <dbReference type="Proteomes" id="UP000315095"/>
    </source>
</evidence>
<dbReference type="AlphaFoldDB" id="A0A4P5NX45"/>
<proteinExistence type="predicted"/>
<protein>
    <submittedName>
        <fullName evidence="2">Uncharacterized protein</fullName>
    </submittedName>
</protein>
<dbReference type="Proteomes" id="UP000315095">
    <property type="component" value="Unassembled WGS sequence"/>
</dbReference>
<sequence>MPHQRQPGFAGDDRARGAAVQHEAGQQAGTEEARVLQQPQHLGRGPAVERRGLGRDQHQVGGQQGRAQQCRYSRWTVDHDVIRPLSQCRSFVMQRVARQPHDTEQPGQPFPRPLRRPVQCRALRVGIDDRHALAFPSPLAREMQRQRRLADAALLVEEGHDHDPSPGLIHGSEGGPTSLKLDSFKLDSKLRVP</sequence>
<accession>A0A4P5NX45</accession>
<gene>
    <name evidence="2" type="ORF">MSKU9_2692</name>
</gene>
<evidence type="ECO:0000313" key="2">
    <source>
        <dbReference type="EMBL" id="GCE84551.1"/>
    </source>
</evidence>
<dbReference type="EMBL" id="BDLU01000059">
    <property type="protein sequence ID" value="GCE84551.1"/>
    <property type="molecule type" value="Genomic_DNA"/>
</dbReference>
<feature type="region of interest" description="Disordered" evidence="1">
    <location>
        <begin position="151"/>
        <end position="193"/>
    </location>
</feature>